<evidence type="ECO:0000256" key="6">
    <source>
        <dbReference type="ARBA" id="ARBA00023204"/>
    </source>
</evidence>
<dbReference type="Gene3D" id="2.40.50.140">
    <property type="entry name" value="Nucleic acid-binding proteins"/>
    <property type="match status" value="1"/>
</dbReference>
<proteinExistence type="inferred from homology"/>
<dbReference type="Proteomes" id="UP001138997">
    <property type="component" value="Unassembled WGS sequence"/>
</dbReference>
<comment type="function">
    <text evidence="1 8">Involved in DNA repair and RecF pathway recombination.</text>
</comment>
<dbReference type="PANTHER" id="PTHR33991:SF1">
    <property type="entry name" value="DNA REPAIR PROTEIN RECO"/>
    <property type="match status" value="1"/>
</dbReference>
<dbReference type="InterPro" id="IPR012340">
    <property type="entry name" value="NA-bd_OB-fold"/>
</dbReference>
<dbReference type="EMBL" id="JAJOMB010000005">
    <property type="protein sequence ID" value="MCD5311715.1"/>
    <property type="molecule type" value="Genomic_DNA"/>
</dbReference>
<dbReference type="Pfam" id="PF02565">
    <property type="entry name" value="RecO_C"/>
    <property type="match status" value="1"/>
</dbReference>
<evidence type="ECO:0000256" key="4">
    <source>
        <dbReference type="ARBA" id="ARBA00022763"/>
    </source>
</evidence>
<comment type="similarity">
    <text evidence="2 8">Belongs to the RecO family.</text>
</comment>
<protein>
    <recommendedName>
        <fullName evidence="3 8">DNA repair protein RecO</fullName>
    </recommendedName>
    <alternativeName>
        <fullName evidence="7 8">Recombination protein O</fullName>
    </alternativeName>
</protein>
<dbReference type="SUPFAM" id="SSF57863">
    <property type="entry name" value="ArfGap/RecO-like zinc finger"/>
    <property type="match status" value="1"/>
</dbReference>
<gene>
    <name evidence="8 11" type="primary">recO</name>
    <name evidence="11" type="ORF">LR394_12465</name>
</gene>
<evidence type="ECO:0000259" key="10">
    <source>
        <dbReference type="Pfam" id="PF11967"/>
    </source>
</evidence>
<feature type="domain" description="DNA replication/recombination mediator RecO N-terminal" evidence="10">
    <location>
        <begin position="4"/>
        <end position="80"/>
    </location>
</feature>
<evidence type="ECO:0000313" key="11">
    <source>
        <dbReference type="EMBL" id="MCD5311715.1"/>
    </source>
</evidence>
<feature type="compositionally biased region" description="Low complexity" evidence="9">
    <location>
        <begin position="266"/>
        <end position="278"/>
    </location>
</feature>
<dbReference type="InterPro" id="IPR037278">
    <property type="entry name" value="ARFGAP/RecO"/>
</dbReference>
<name>A0A9X1NDE5_9ACTN</name>
<keyword evidence="12" id="KW-1185">Reference proteome</keyword>
<evidence type="ECO:0000256" key="2">
    <source>
        <dbReference type="ARBA" id="ARBA00007452"/>
    </source>
</evidence>
<evidence type="ECO:0000256" key="9">
    <source>
        <dbReference type="SAM" id="MobiDB-lite"/>
    </source>
</evidence>
<dbReference type="GO" id="GO:0006302">
    <property type="term" value="P:double-strand break repair"/>
    <property type="evidence" value="ECO:0007669"/>
    <property type="project" value="TreeGrafter"/>
</dbReference>
<dbReference type="Gene3D" id="1.20.1440.120">
    <property type="entry name" value="Recombination protein O, C-terminal domain"/>
    <property type="match status" value="1"/>
</dbReference>
<reference evidence="11" key="1">
    <citation type="submission" date="2021-11" db="EMBL/GenBank/DDBJ databases">
        <title>Streptomyces corallinus and Kineosporia corallina sp. nov., two new coral-derived marine actinobacteria.</title>
        <authorList>
            <person name="Buangrab K."/>
            <person name="Sutthacheep M."/>
            <person name="Yeemin T."/>
            <person name="Harunari E."/>
            <person name="Igarashi Y."/>
            <person name="Sripreechasak P."/>
            <person name="Kanchanasin P."/>
            <person name="Tanasupawat S."/>
            <person name="Phongsopitanun W."/>
        </authorList>
    </citation>
    <scope>NUCLEOTIDE SEQUENCE</scope>
    <source>
        <strain evidence="11">JCM 31032</strain>
    </source>
</reference>
<dbReference type="InterPro" id="IPR022572">
    <property type="entry name" value="DNA_rep/recomb_RecO_N"/>
</dbReference>
<dbReference type="InterPro" id="IPR003717">
    <property type="entry name" value="RecO"/>
</dbReference>
<feature type="compositionally biased region" description="Polar residues" evidence="9">
    <location>
        <begin position="279"/>
        <end position="296"/>
    </location>
</feature>
<sequence>MPVIYRDEAIVLRAQKLGEADRIVTLLTRERGQVRAVAKGVRKTMSRFGARLEPFMLIDVQCYEGRSLDTVTQVETIGPYGLQIVADYTRYTAASAMLETAERLTETEREPALQQFLLLAGGLRTLAQDLHEPGLVLDAYLIRSLSVAGWAPSFTDCARCGQTGPHRAFSLAMGGAVCPSCRPPGSAAPHPETLQLLSALLTGDWTSADASEARRRREASGLVAAYLQWHVERRVRSLRWVEREGDKPIIDVAAIERAQAAVAPAVAPAVGPGVRSAVSNEQRTVPNEQRAASNAQPAVANTHPAPANGQASERANPYGQTHPQRSTHLQPQSHAGGQGHAQGQRQDQGHTQAAVRAHASGLSERQDPTTARPRPSDLHTTGLDTAGPDTTGRYPSDPHPTEPHPTVSEQVPARSEEPPRPQARIWSSDGPYRPTHGDDEPPW</sequence>
<organism evidence="11 12">
    <name type="scientific">Kineosporia babensis</name>
    <dbReference type="NCBI Taxonomy" id="499548"/>
    <lineage>
        <taxon>Bacteria</taxon>
        <taxon>Bacillati</taxon>
        <taxon>Actinomycetota</taxon>
        <taxon>Actinomycetes</taxon>
        <taxon>Kineosporiales</taxon>
        <taxon>Kineosporiaceae</taxon>
        <taxon>Kineosporia</taxon>
    </lineage>
</organism>
<comment type="caution">
    <text evidence="11">The sequence shown here is derived from an EMBL/GenBank/DDBJ whole genome shotgun (WGS) entry which is preliminary data.</text>
</comment>
<evidence type="ECO:0000256" key="8">
    <source>
        <dbReference type="HAMAP-Rule" id="MF_00201"/>
    </source>
</evidence>
<evidence type="ECO:0000256" key="1">
    <source>
        <dbReference type="ARBA" id="ARBA00003065"/>
    </source>
</evidence>
<dbReference type="NCBIfam" id="TIGR00613">
    <property type="entry name" value="reco"/>
    <property type="match status" value="1"/>
</dbReference>
<dbReference type="SUPFAM" id="SSF50249">
    <property type="entry name" value="Nucleic acid-binding proteins"/>
    <property type="match status" value="1"/>
</dbReference>
<evidence type="ECO:0000256" key="7">
    <source>
        <dbReference type="ARBA" id="ARBA00033409"/>
    </source>
</evidence>
<keyword evidence="6 8" id="KW-0234">DNA repair</keyword>
<evidence type="ECO:0000313" key="12">
    <source>
        <dbReference type="Proteomes" id="UP001138997"/>
    </source>
</evidence>
<evidence type="ECO:0000256" key="5">
    <source>
        <dbReference type="ARBA" id="ARBA00023172"/>
    </source>
</evidence>
<evidence type="ECO:0000256" key="3">
    <source>
        <dbReference type="ARBA" id="ARBA00021310"/>
    </source>
</evidence>
<dbReference type="GO" id="GO:0006310">
    <property type="term" value="P:DNA recombination"/>
    <property type="evidence" value="ECO:0007669"/>
    <property type="project" value="UniProtKB-UniRule"/>
</dbReference>
<dbReference type="GO" id="GO:0043590">
    <property type="term" value="C:bacterial nucleoid"/>
    <property type="evidence" value="ECO:0007669"/>
    <property type="project" value="TreeGrafter"/>
</dbReference>
<keyword evidence="5 8" id="KW-0233">DNA recombination</keyword>
<feature type="region of interest" description="Disordered" evidence="9">
    <location>
        <begin position="266"/>
        <end position="443"/>
    </location>
</feature>
<feature type="compositionally biased region" description="Low complexity" evidence="9">
    <location>
        <begin position="330"/>
        <end position="350"/>
    </location>
</feature>
<dbReference type="AlphaFoldDB" id="A0A9X1NDE5"/>
<accession>A0A9X1NDE5</accession>
<dbReference type="Pfam" id="PF11967">
    <property type="entry name" value="RecO_N"/>
    <property type="match status" value="1"/>
</dbReference>
<keyword evidence="4 8" id="KW-0227">DNA damage</keyword>
<dbReference type="HAMAP" id="MF_00201">
    <property type="entry name" value="RecO"/>
    <property type="match status" value="1"/>
</dbReference>
<dbReference type="InterPro" id="IPR042242">
    <property type="entry name" value="RecO_C"/>
</dbReference>
<dbReference type="PANTHER" id="PTHR33991">
    <property type="entry name" value="DNA REPAIR PROTEIN RECO"/>
    <property type="match status" value="1"/>
</dbReference>
<feature type="compositionally biased region" description="Polar residues" evidence="9">
    <location>
        <begin position="309"/>
        <end position="329"/>
    </location>
</feature>